<dbReference type="eggNOG" id="ENOG50337BG">
    <property type="taxonomic scope" value="Bacteria"/>
</dbReference>
<feature type="signal peptide" evidence="1">
    <location>
        <begin position="1"/>
        <end position="29"/>
    </location>
</feature>
<protein>
    <recommendedName>
        <fullName evidence="2">BBC1/AIM3 cysteine proteinase-fold domain-containing protein</fullName>
    </recommendedName>
</protein>
<dbReference type="AlphaFoldDB" id="L0DHQ3"/>
<evidence type="ECO:0000259" key="2">
    <source>
        <dbReference type="Pfam" id="PF25459"/>
    </source>
</evidence>
<gene>
    <name evidence="3" type="ordered locus">Sinac_4717</name>
</gene>
<dbReference type="Proteomes" id="UP000010798">
    <property type="component" value="Chromosome"/>
</dbReference>
<dbReference type="EMBL" id="CP003364">
    <property type="protein sequence ID" value="AGA28889.1"/>
    <property type="molecule type" value="Genomic_DNA"/>
</dbReference>
<dbReference type="HOGENOM" id="CLU_1401623_0_0_0"/>
<evidence type="ECO:0000313" key="4">
    <source>
        <dbReference type="Proteomes" id="UP000010798"/>
    </source>
</evidence>
<dbReference type="STRING" id="886293.Sinac_4717"/>
<organism evidence="3 4">
    <name type="scientific">Singulisphaera acidiphila (strain ATCC BAA-1392 / DSM 18658 / VKM B-2454 / MOB10)</name>
    <dbReference type="NCBI Taxonomy" id="886293"/>
    <lineage>
        <taxon>Bacteria</taxon>
        <taxon>Pseudomonadati</taxon>
        <taxon>Planctomycetota</taxon>
        <taxon>Planctomycetia</taxon>
        <taxon>Isosphaerales</taxon>
        <taxon>Isosphaeraceae</taxon>
        <taxon>Singulisphaera</taxon>
    </lineage>
</organism>
<dbReference type="KEGG" id="saci:Sinac_4717"/>
<accession>L0DHQ3</accession>
<evidence type="ECO:0000313" key="3">
    <source>
        <dbReference type="EMBL" id="AGA28889.1"/>
    </source>
</evidence>
<dbReference type="RefSeq" id="WP_015248003.1">
    <property type="nucleotide sequence ID" value="NC_019892.1"/>
</dbReference>
<dbReference type="InterPro" id="IPR057402">
    <property type="entry name" value="AIM3_BBC1_C"/>
</dbReference>
<proteinExistence type="predicted"/>
<sequence>MARPLSPWSQLFRVFLATTALGLFGAAPAEPPTLPVLNQKVAEFAESQRGKKVGDGSCVTLAVEALRSANAKRFRLNRADGDYVWGRRVDDFKDALPGDILQFRDAEFKGKKYLTRRRWISWHESYPHHTAIVSGAGEGGKVLTILHQNVGPKGADDDRKQIVQQGTLRIDSLQKGGWVRIYRPIEPSEAEPRP</sequence>
<keyword evidence="4" id="KW-1185">Reference proteome</keyword>
<dbReference type="Pfam" id="PF25459">
    <property type="entry name" value="AIM3_BBC1_C"/>
    <property type="match status" value="1"/>
</dbReference>
<name>L0DHQ3_SINAD</name>
<evidence type="ECO:0000256" key="1">
    <source>
        <dbReference type="SAM" id="SignalP"/>
    </source>
</evidence>
<feature type="chain" id="PRO_5003940161" description="BBC1/AIM3 cysteine proteinase-fold domain-containing protein" evidence="1">
    <location>
        <begin position="30"/>
        <end position="194"/>
    </location>
</feature>
<feature type="domain" description="BBC1/AIM3 cysteine proteinase-fold" evidence="2">
    <location>
        <begin position="39"/>
        <end position="186"/>
    </location>
</feature>
<keyword evidence="1" id="KW-0732">Signal</keyword>
<dbReference type="OrthoDB" id="288426at2"/>
<reference evidence="3 4" key="1">
    <citation type="submission" date="2012-02" db="EMBL/GenBank/DDBJ databases">
        <title>Complete sequence of chromosome of Singulisphaera acidiphila DSM 18658.</title>
        <authorList>
            <consortium name="US DOE Joint Genome Institute (JGI-PGF)"/>
            <person name="Lucas S."/>
            <person name="Copeland A."/>
            <person name="Lapidus A."/>
            <person name="Glavina del Rio T."/>
            <person name="Dalin E."/>
            <person name="Tice H."/>
            <person name="Bruce D."/>
            <person name="Goodwin L."/>
            <person name="Pitluck S."/>
            <person name="Peters L."/>
            <person name="Ovchinnikova G."/>
            <person name="Chertkov O."/>
            <person name="Kyrpides N."/>
            <person name="Mavromatis K."/>
            <person name="Ivanova N."/>
            <person name="Brettin T."/>
            <person name="Detter J.C."/>
            <person name="Han C."/>
            <person name="Larimer F."/>
            <person name="Land M."/>
            <person name="Hauser L."/>
            <person name="Markowitz V."/>
            <person name="Cheng J.-F."/>
            <person name="Hugenholtz P."/>
            <person name="Woyke T."/>
            <person name="Wu D."/>
            <person name="Tindall B."/>
            <person name="Pomrenke H."/>
            <person name="Brambilla E."/>
            <person name="Klenk H.-P."/>
            <person name="Eisen J.A."/>
        </authorList>
    </citation>
    <scope>NUCLEOTIDE SEQUENCE [LARGE SCALE GENOMIC DNA]</scope>
    <source>
        <strain evidence="4">ATCC BAA-1392 / DSM 18658 / VKM B-2454 / MOB10</strain>
    </source>
</reference>